<dbReference type="Gene3D" id="1.10.287.110">
    <property type="entry name" value="DnaJ domain"/>
    <property type="match status" value="1"/>
</dbReference>
<keyword evidence="3" id="KW-0999">Mitochondrion inner membrane</keyword>
<dbReference type="PANTHER" id="PTHR12763:SF28">
    <property type="entry name" value="GEO10507P1-RELATED"/>
    <property type="match status" value="1"/>
</dbReference>
<dbReference type="PROSITE" id="PS51257">
    <property type="entry name" value="PROKAR_LIPOPROTEIN"/>
    <property type="match status" value="1"/>
</dbReference>
<gene>
    <name evidence="8" type="primary">LgM4147LRVhigh.34.02151.01190</name>
    <name evidence="8" type="ORF">BN36_3464860</name>
</gene>
<evidence type="ECO:0000256" key="6">
    <source>
        <dbReference type="ARBA" id="ARBA00023136"/>
    </source>
</evidence>
<evidence type="ECO:0000256" key="2">
    <source>
        <dbReference type="ARBA" id="ARBA00022692"/>
    </source>
</evidence>
<keyword evidence="5" id="KW-0496">Mitochondrion</keyword>
<organism evidence="8">
    <name type="scientific">Leishmania guyanensis</name>
    <dbReference type="NCBI Taxonomy" id="5670"/>
    <lineage>
        <taxon>Eukaryota</taxon>
        <taxon>Discoba</taxon>
        <taxon>Euglenozoa</taxon>
        <taxon>Kinetoplastea</taxon>
        <taxon>Metakinetoplastina</taxon>
        <taxon>Trypanosomatida</taxon>
        <taxon>Trypanosomatidae</taxon>
        <taxon>Leishmaniinae</taxon>
        <taxon>Leishmania</taxon>
        <taxon>Leishmania guyanensis species complex</taxon>
    </lineage>
</organism>
<dbReference type="EMBL" id="CALQ01001717">
    <property type="protein sequence ID" value="CCM19005.1"/>
    <property type="molecule type" value="Genomic_DNA"/>
</dbReference>
<evidence type="ECO:0000256" key="1">
    <source>
        <dbReference type="ARBA" id="ARBA00004273"/>
    </source>
</evidence>
<comment type="subcellular location">
    <subcellularLocation>
        <location evidence="1">Mitochondrion inner membrane</location>
    </subcellularLocation>
</comment>
<accession>A0A1E1J5Y0</accession>
<dbReference type="GO" id="GO:0030150">
    <property type="term" value="P:protein import into mitochondrial matrix"/>
    <property type="evidence" value="ECO:0007669"/>
    <property type="project" value="TreeGrafter"/>
</dbReference>
<dbReference type="FunFam" id="1.10.287.110:FF:000154">
    <property type="entry name" value="Hypothetical_protein_-_conserved"/>
    <property type="match status" value="1"/>
</dbReference>
<protein>
    <recommendedName>
        <fullName evidence="9">J domain-containing protein</fullName>
    </recommendedName>
</protein>
<evidence type="ECO:0000256" key="5">
    <source>
        <dbReference type="ARBA" id="ARBA00023128"/>
    </source>
</evidence>
<evidence type="ECO:0000256" key="3">
    <source>
        <dbReference type="ARBA" id="ARBA00022792"/>
    </source>
</evidence>
<keyword evidence="6 7" id="KW-0472">Membrane</keyword>
<dbReference type="AlphaFoldDB" id="A0A1E1J5Y0"/>
<sequence length="138" mass="15532">MTQRLRARDPSRQHGENMALPIAAGILAGCGFYYISRVAPRIAQRVSASGAQSAPSRFLNSAKQYHKFECGFQSPMTEYEAYLLLGFKESEADAIFHRPPPEEVKKRYRNMMKVFHSDASGTSYIATKLNEAKDLLIK</sequence>
<evidence type="ECO:0000256" key="4">
    <source>
        <dbReference type="ARBA" id="ARBA00022989"/>
    </source>
</evidence>
<evidence type="ECO:0000313" key="8">
    <source>
        <dbReference type="EMBL" id="CCM19005.1"/>
    </source>
</evidence>
<evidence type="ECO:0000256" key="7">
    <source>
        <dbReference type="SAM" id="Phobius"/>
    </source>
</evidence>
<evidence type="ECO:0008006" key="9">
    <source>
        <dbReference type="Google" id="ProtNLM"/>
    </source>
</evidence>
<proteinExistence type="predicted"/>
<keyword evidence="4 7" id="KW-1133">Transmembrane helix</keyword>
<dbReference type="GO" id="GO:0001405">
    <property type="term" value="C:PAM complex, Tim23 associated import motor"/>
    <property type="evidence" value="ECO:0007669"/>
    <property type="project" value="TreeGrafter"/>
</dbReference>
<dbReference type="GO" id="GO:0001671">
    <property type="term" value="F:ATPase activator activity"/>
    <property type="evidence" value="ECO:0007669"/>
    <property type="project" value="TreeGrafter"/>
</dbReference>
<keyword evidence="2 7" id="KW-0812">Transmembrane</keyword>
<reference evidence="8" key="1">
    <citation type="submission" date="2012-08" db="EMBL/GenBank/DDBJ databases">
        <title>Comparative genomics of metastatic and non-metastatic Leishmania guyanensis provides insights into polygenic factors involved in Leishmania RNA virus infection.</title>
        <authorList>
            <person name="Smith D."/>
            <person name="Hertz-Fowler C."/>
            <person name="Martin R."/>
            <person name="Dickens N."/>
            <person name="Fasel N."/>
            <person name="Falquet L."/>
            <person name="Beverley S."/>
            <person name="Zangger H."/>
            <person name="Calderon-Copete S."/>
            <person name="Mottram J."/>
            <person name="Xenarios I."/>
        </authorList>
    </citation>
    <scope>NUCLEOTIDE SEQUENCE</scope>
    <source>
        <strain evidence="8">MHOM/BR/75/M4147/SSU:IR2SAT-LUC</strain>
    </source>
</reference>
<dbReference type="PANTHER" id="PTHR12763">
    <property type="match status" value="1"/>
</dbReference>
<dbReference type="InterPro" id="IPR036869">
    <property type="entry name" value="J_dom_sf"/>
</dbReference>
<dbReference type="SUPFAM" id="SSF46565">
    <property type="entry name" value="Chaperone J-domain"/>
    <property type="match status" value="1"/>
</dbReference>
<feature type="transmembrane region" description="Helical" evidence="7">
    <location>
        <begin position="18"/>
        <end position="35"/>
    </location>
</feature>
<name>A0A1E1J5Y0_LEIGU</name>